<evidence type="ECO:0000313" key="3">
    <source>
        <dbReference type="Proteomes" id="UP000324781"/>
    </source>
</evidence>
<feature type="transmembrane region" description="Helical" evidence="1">
    <location>
        <begin position="90"/>
        <end position="112"/>
    </location>
</feature>
<feature type="transmembrane region" description="Helical" evidence="1">
    <location>
        <begin position="56"/>
        <end position="78"/>
    </location>
</feature>
<name>A0A1M6DWQ2_9FIRM</name>
<proteinExistence type="predicted"/>
<feature type="transmembrane region" description="Helical" evidence="1">
    <location>
        <begin position="310"/>
        <end position="329"/>
    </location>
</feature>
<dbReference type="RefSeq" id="WP_188118371.1">
    <property type="nucleotide sequence ID" value="NZ_FQZP01000009.1"/>
</dbReference>
<feature type="transmembrane region" description="Helical" evidence="1">
    <location>
        <begin position="255"/>
        <end position="273"/>
    </location>
</feature>
<feature type="transmembrane region" description="Helical" evidence="1">
    <location>
        <begin position="28"/>
        <end position="50"/>
    </location>
</feature>
<keyword evidence="1" id="KW-0812">Transmembrane</keyword>
<evidence type="ECO:0000256" key="1">
    <source>
        <dbReference type="SAM" id="Phobius"/>
    </source>
</evidence>
<feature type="transmembrane region" description="Helical" evidence="1">
    <location>
        <begin position="151"/>
        <end position="172"/>
    </location>
</feature>
<dbReference type="InterPro" id="IPR008537">
    <property type="entry name" value="DUF819"/>
</dbReference>
<organism evidence="2 3">
    <name type="scientific">Thermoclostridium caenicola</name>
    <dbReference type="NCBI Taxonomy" id="659425"/>
    <lineage>
        <taxon>Bacteria</taxon>
        <taxon>Bacillati</taxon>
        <taxon>Bacillota</taxon>
        <taxon>Clostridia</taxon>
        <taxon>Eubacteriales</taxon>
        <taxon>Oscillospiraceae</taxon>
        <taxon>Thermoclostridium</taxon>
    </lineage>
</organism>
<dbReference type="Pfam" id="PF05684">
    <property type="entry name" value="DUF819"/>
    <property type="match status" value="1"/>
</dbReference>
<feature type="transmembrane region" description="Helical" evidence="1">
    <location>
        <begin position="341"/>
        <end position="362"/>
    </location>
</feature>
<dbReference type="PANTHER" id="PTHR34289">
    <property type="entry name" value="PROTEIN, PUTATIVE (DUF819)-RELATED"/>
    <property type="match status" value="1"/>
</dbReference>
<gene>
    <name evidence="2" type="ORF">SAMN05444373_100921</name>
</gene>
<feature type="transmembrane region" description="Helical" evidence="1">
    <location>
        <begin position="216"/>
        <end position="243"/>
    </location>
</feature>
<dbReference type="PANTHER" id="PTHR34289:SF8">
    <property type="entry name" value="DUF819 DOMAIN-CONTAINING PROTEIN"/>
    <property type="match status" value="1"/>
</dbReference>
<dbReference type="Proteomes" id="UP000324781">
    <property type="component" value="Unassembled WGS sequence"/>
</dbReference>
<reference evidence="2 3" key="1">
    <citation type="submission" date="2016-11" db="EMBL/GenBank/DDBJ databases">
        <authorList>
            <person name="Varghese N."/>
            <person name="Submissions S."/>
        </authorList>
    </citation>
    <scope>NUCLEOTIDE SEQUENCE [LARGE SCALE GENOMIC DNA]</scope>
    <source>
        <strain evidence="2 3">DSM 19027</strain>
    </source>
</reference>
<keyword evidence="3" id="KW-1185">Reference proteome</keyword>
<dbReference type="AlphaFoldDB" id="A0A1M6DWQ2"/>
<evidence type="ECO:0000313" key="2">
    <source>
        <dbReference type="EMBL" id="SHI77595.1"/>
    </source>
</evidence>
<keyword evidence="1" id="KW-1133">Transmembrane helix</keyword>
<accession>A0A1M6DWQ2</accession>
<keyword evidence="1" id="KW-0472">Membrane</keyword>
<dbReference type="EMBL" id="FQZP01000009">
    <property type="protein sequence ID" value="SHI77595.1"/>
    <property type="molecule type" value="Genomic_DNA"/>
</dbReference>
<protein>
    <submittedName>
        <fullName evidence="2">Uncharacterized membrane protein</fullName>
    </submittedName>
</protein>
<feature type="transmembrane region" description="Helical" evidence="1">
    <location>
        <begin position="368"/>
        <end position="394"/>
    </location>
</feature>
<feature type="transmembrane region" description="Helical" evidence="1">
    <location>
        <begin position="6"/>
        <end position="23"/>
    </location>
</feature>
<sequence>MNLSTIVMFLIILFLPRLIMLLVSRSSFLATLGPVFLCYLFGLLLSFPLKALGADIVLASDFSSVLVCTAMPLILFSADIPALKKLARPMAASFAMNTVSVILIATAAFFIFRQSVPDAAHISAMLTGTYTGGTPNMIAIGHGLGSGNDRILLLQASDMIGGGIYFFLLISVMPRLMRHVLPEYTPVGNTFSQEDTHRYIEAFSGRKQSVKPFRMFLNRCGFVLLSLVCVAIAMGICLLLPSGYGNTGLAKLGEYTAFIMLIVTTLGIALSFVKKVRTAPGSYSSGQYFILMFSVVMGLCFDLSAVTGGLLLLGMLLFIQFVTVILHIIMARIAGIDYHTMMITSTAGVFGPAFIMPVARALRNDEIVLPGILCGILGYAIGNYLGIGLGKLLLLFP</sequence>